<accession>A0A1F5WFM5</accession>
<dbReference type="Pfam" id="PF02687">
    <property type="entry name" value="FtsX"/>
    <property type="match status" value="1"/>
</dbReference>
<keyword evidence="4 7" id="KW-1133">Transmembrane helix</keyword>
<keyword evidence="2" id="KW-1003">Cell membrane</keyword>
<comment type="subcellular location">
    <subcellularLocation>
        <location evidence="1">Cell membrane</location>
        <topology evidence="1">Multi-pass membrane protein</topology>
    </subcellularLocation>
</comment>
<dbReference type="STRING" id="1798338.A3J56_02480"/>
<dbReference type="InterPro" id="IPR050250">
    <property type="entry name" value="Macrolide_Exporter_MacB"/>
</dbReference>
<evidence type="ECO:0000256" key="4">
    <source>
        <dbReference type="ARBA" id="ARBA00022989"/>
    </source>
</evidence>
<evidence type="ECO:0000313" key="11">
    <source>
        <dbReference type="Proteomes" id="UP000178406"/>
    </source>
</evidence>
<evidence type="ECO:0000256" key="5">
    <source>
        <dbReference type="ARBA" id="ARBA00023136"/>
    </source>
</evidence>
<dbReference type="GO" id="GO:0005886">
    <property type="term" value="C:plasma membrane"/>
    <property type="evidence" value="ECO:0007669"/>
    <property type="project" value="UniProtKB-SubCell"/>
</dbReference>
<dbReference type="Pfam" id="PF12704">
    <property type="entry name" value="MacB_PCD"/>
    <property type="match status" value="1"/>
</dbReference>
<dbReference type="AlphaFoldDB" id="A0A1F5WFM5"/>
<feature type="domain" description="MacB-like periplasmic core" evidence="9">
    <location>
        <begin position="21"/>
        <end position="247"/>
    </location>
</feature>
<feature type="transmembrane region" description="Helical" evidence="7">
    <location>
        <begin position="329"/>
        <end position="355"/>
    </location>
</feature>
<organism evidence="10 11">
    <name type="scientific">Candidatus Giovannonibacteria bacterium RIFCSPHIGHO2_02_FULL_46_20</name>
    <dbReference type="NCBI Taxonomy" id="1798338"/>
    <lineage>
        <taxon>Bacteria</taxon>
        <taxon>Candidatus Giovannoniibacteriota</taxon>
    </lineage>
</organism>
<feature type="transmembrane region" description="Helical" evidence="7">
    <location>
        <begin position="278"/>
        <end position="308"/>
    </location>
</feature>
<evidence type="ECO:0000259" key="9">
    <source>
        <dbReference type="Pfam" id="PF12704"/>
    </source>
</evidence>
<feature type="transmembrane region" description="Helical" evidence="7">
    <location>
        <begin position="21"/>
        <end position="39"/>
    </location>
</feature>
<dbReference type="InterPro" id="IPR025857">
    <property type="entry name" value="MacB_PCD"/>
</dbReference>
<comment type="caution">
    <text evidence="10">The sequence shown here is derived from an EMBL/GenBank/DDBJ whole genome shotgun (WGS) entry which is preliminary data.</text>
</comment>
<evidence type="ECO:0000256" key="3">
    <source>
        <dbReference type="ARBA" id="ARBA00022692"/>
    </source>
</evidence>
<evidence type="ECO:0000256" key="7">
    <source>
        <dbReference type="SAM" id="Phobius"/>
    </source>
</evidence>
<proteinExistence type="inferred from homology"/>
<dbReference type="GO" id="GO:0022857">
    <property type="term" value="F:transmembrane transporter activity"/>
    <property type="evidence" value="ECO:0007669"/>
    <property type="project" value="TreeGrafter"/>
</dbReference>
<feature type="domain" description="ABC3 transporter permease C-terminal" evidence="8">
    <location>
        <begin position="288"/>
        <end position="405"/>
    </location>
</feature>
<evidence type="ECO:0000256" key="1">
    <source>
        <dbReference type="ARBA" id="ARBA00004651"/>
    </source>
</evidence>
<feature type="transmembrane region" description="Helical" evidence="7">
    <location>
        <begin position="375"/>
        <end position="397"/>
    </location>
</feature>
<sequence>MRLTHSFKTAFQGIAAHASRSLLTILGIVIGISAIMLIASTGKSTEALIVGELGGLGAETIVVRPGREPKGPTDFAQTLLSDSLKQRDLDALRDKNNVPYALEVSPEILVPGSVSYAGETFRPTILGFSSEFMERALNLQIADGTGFTDRDIRSKAQVAVIGDRVQKELFGNKRAVGEFIQIKGRKFRVAGVYAPRGQVVFFDVDELVIVPYTTAQTYLTGTKHFNQIIVRAQDSALVEQTVFDIQKTLRLMHRIGDPENDDFNVQTQQGLVQQISTIISVFTLFLSVVVAIALVVGGIGIMNIMLVSVSERTREIGLRKAVGATYRDILIQFLIEAVLLTTVGGILGVAIGWALSLGSSYAISVYLGSSVVFAFPVKAAFVGLTSAIVVGLSFGLYPARQAALKSPIEALRYE</sequence>
<protein>
    <recommendedName>
        <fullName evidence="12">Multidrug ABC transporter substrate-binding protein</fullName>
    </recommendedName>
</protein>
<reference evidence="10 11" key="1">
    <citation type="journal article" date="2016" name="Nat. Commun.">
        <title>Thousands of microbial genomes shed light on interconnected biogeochemical processes in an aquifer system.</title>
        <authorList>
            <person name="Anantharaman K."/>
            <person name="Brown C.T."/>
            <person name="Hug L.A."/>
            <person name="Sharon I."/>
            <person name="Castelle C.J."/>
            <person name="Probst A.J."/>
            <person name="Thomas B.C."/>
            <person name="Singh A."/>
            <person name="Wilkins M.J."/>
            <person name="Karaoz U."/>
            <person name="Brodie E.L."/>
            <person name="Williams K.H."/>
            <person name="Hubbard S.S."/>
            <person name="Banfield J.F."/>
        </authorList>
    </citation>
    <scope>NUCLEOTIDE SEQUENCE [LARGE SCALE GENOMIC DNA]</scope>
</reference>
<comment type="similarity">
    <text evidence="6">Belongs to the ABC-4 integral membrane protein family.</text>
</comment>
<name>A0A1F5WFM5_9BACT</name>
<keyword evidence="5 7" id="KW-0472">Membrane</keyword>
<evidence type="ECO:0000259" key="8">
    <source>
        <dbReference type="Pfam" id="PF02687"/>
    </source>
</evidence>
<evidence type="ECO:0000313" key="10">
    <source>
        <dbReference type="EMBL" id="OGF74433.1"/>
    </source>
</evidence>
<evidence type="ECO:0000256" key="2">
    <source>
        <dbReference type="ARBA" id="ARBA00022475"/>
    </source>
</evidence>
<dbReference type="EMBL" id="MFHQ01000020">
    <property type="protein sequence ID" value="OGF74433.1"/>
    <property type="molecule type" value="Genomic_DNA"/>
</dbReference>
<dbReference type="PANTHER" id="PTHR30572">
    <property type="entry name" value="MEMBRANE COMPONENT OF TRANSPORTER-RELATED"/>
    <property type="match status" value="1"/>
</dbReference>
<dbReference type="InterPro" id="IPR003838">
    <property type="entry name" value="ABC3_permease_C"/>
</dbReference>
<evidence type="ECO:0008006" key="12">
    <source>
        <dbReference type="Google" id="ProtNLM"/>
    </source>
</evidence>
<evidence type="ECO:0000256" key="6">
    <source>
        <dbReference type="ARBA" id="ARBA00038076"/>
    </source>
</evidence>
<dbReference type="Proteomes" id="UP000178406">
    <property type="component" value="Unassembled WGS sequence"/>
</dbReference>
<keyword evidence="3 7" id="KW-0812">Transmembrane</keyword>
<gene>
    <name evidence="10" type="ORF">A3J56_02480</name>
</gene>
<dbReference type="PANTHER" id="PTHR30572:SF4">
    <property type="entry name" value="ABC TRANSPORTER PERMEASE YTRF"/>
    <property type="match status" value="1"/>
</dbReference>